<organism evidence="6 7">
    <name type="scientific">Actinocatenispora sera</name>
    <dbReference type="NCBI Taxonomy" id="390989"/>
    <lineage>
        <taxon>Bacteria</taxon>
        <taxon>Bacillati</taxon>
        <taxon>Actinomycetota</taxon>
        <taxon>Actinomycetes</taxon>
        <taxon>Micromonosporales</taxon>
        <taxon>Micromonosporaceae</taxon>
        <taxon>Actinocatenispora</taxon>
    </lineage>
</organism>
<name>A0A810KWZ8_9ACTN</name>
<dbReference type="EMBL" id="AP023354">
    <property type="protein sequence ID" value="BCJ27760.1"/>
    <property type="molecule type" value="Genomic_DNA"/>
</dbReference>
<dbReference type="GO" id="GO:0003700">
    <property type="term" value="F:DNA-binding transcription factor activity"/>
    <property type="evidence" value="ECO:0007669"/>
    <property type="project" value="InterPro"/>
</dbReference>
<evidence type="ECO:0000259" key="5">
    <source>
        <dbReference type="PROSITE" id="PS50931"/>
    </source>
</evidence>
<dbReference type="Gene3D" id="3.40.190.10">
    <property type="entry name" value="Periplasmic binding protein-like II"/>
    <property type="match status" value="2"/>
</dbReference>
<evidence type="ECO:0000256" key="3">
    <source>
        <dbReference type="ARBA" id="ARBA00023125"/>
    </source>
</evidence>
<dbReference type="PANTHER" id="PTHR30126:SF81">
    <property type="entry name" value="HTH-TYPE TRANSCRIPTIONAL REGULATOR ILVY"/>
    <property type="match status" value="1"/>
</dbReference>
<dbReference type="GO" id="GO:0000976">
    <property type="term" value="F:transcription cis-regulatory region binding"/>
    <property type="evidence" value="ECO:0007669"/>
    <property type="project" value="TreeGrafter"/>
</dbReference>
<dbReference type="AlphaFoldDB" id="A0A810KWZ8"/>
<dbReference type="Pfam" id="PF03466">
    <property type="entry name" value="LysR_substrate"/>
    <property type="match status" value="1"/>
</dbReference>
<dbReference type="Pfam" id="PF00126">
    <property type="entry name" value="HTH_1"/>
    <property type="match status" value="1"/>
</dbReference>
<evidence type="ECO:0000256" key="4">
    <source>
        <dbReference type="ARBA" id="ARBA00023163"/>
    </source>
</evidence>
<dbReference type="RefSeq" id="WP_030446538.1">
    <property type="nucleotide sequence ID" value="NZ_AP023354.1"/>
</dbReference>
<evidence type="ECO:0000313" key="6">
    <source>
        <dbReference type="EMBL" id="BCJ27760.1"/>
    </source>
</evidence>
<dbReference type="InterPro" id="IPR000847">
    <property type="entry name" value="LysR_HTH_N"/>
</dbReference>
<dbReference type="InterPro" id="IPR036388">
    <property type="entry name" value="WH-like_DNA-bd_sf"/>
</dbReference>
<keyword evidence="3" id="KW-0238">DNA-binding</keyword>
<dbReference type="PROSITE" id="PS50931">
    <property type="entry name" value="HTH_LYSR"/>
    <property type="match status" value="1"/>
</dbReference>
<gene>
    <name evidence="6" type="primary">ilvY</name>
    <name evidence="6" type="ORF">Asera_18680</name>
</gene>
<dbReference type="InterPro" id="IPR005119">
    <property type="entry name" value="LysR_subst-bd"/>
</dbReference>
<keyword evidence="4" id="KW-0804">Transcription</keyword>
<keyword evidence="7" id="KW-1185">Reference proteome</keyword>
<dbReference type="Gene3D" id="1.10.10.10">
    <property type="entry name" value="Winged helix-like DNA-binding domain superfamily/Winged helix DNA-binding domain"/>
    <property type="match status" value="1"/>
</dbReference>
<dbReference type="KEGG" id="aser:Asera_18680"/>
<evidence type="ECO:0000256" key="1">
    <source>
        <dbReference type="ARBA" id="ARBA00009437"/>
    </source>
</evidence>
<accession>A0A810KWZ8</accession>
<dbReference type="SUPFAM" id="SSF53850">
    <property type="entry name" value="Periplasmic binding protein-like II"/>
    <property type="match status" value="1"/>
</dbReference>
<sequence length="291" mass="31362">MDAHRDLRLYLHLGHTLNFGRTSAECHVSPATLTRVIQRLEVQAGERLLDRGPRGVALTAAGHRFQRYARDALRLWDEYREPAGDSDELTGRVTLFASVTACQTLLPDLLAPFRAAHPQVELELRTGAAAEAIARVDDGSVDLAVAALPDRIPASLISRPLTETPLVFVTALGPAAPRRITAGTPLVLPRSGLARTAADRWLRRRDSPPTRVSFVDSHEALLALVALGCGVGVVPRLVLSSSALADRLTEVPARPPLAPFRIGPCVRRDHLRTPLVAALWSTVTATAGPGR</sequence>
<feature type="domain" description="HTH lysR-type" evidence="5">
    <location>
        <begin position="1"/>
        <end position="59"/>
    </location>
</feature>
<evidence type="ECO:0000256" key="2">
    <source>
        <dbReference type="ARBA" id="ARBA00023015"/>
    </source>
</evidence>
<protein>
    <submittedName>
        <fullName evidence="6">Transcriptional regulator IlvY</fullName>
    </submittedName>
</protein>
<dbReference type="InterPro" id="IPR036390">
    <property type="entry name" value="WH_DNA-bd_sf"/>
</dbReference>
<dbReference type="PANTHER" id="PTHR30126">
    <property type="entry name" value="HTH-TYPE TRANSCRIPTIONAL REGULATOR"/>
    <property type="match status" value="1"/>
</dbReference>
<evidence type="ECO:0000313" key="7">
    <source>
        <dbReference type="Proteomes" id="UP000680750"/>
    </source>
</evidence>
<comment type="similarity">
    <text evidence="1">Belongs to the LysR transcriptional regulatory family.</text>
</comment>
<dbReference type="SUPFAM" id="SSF46785">
    <property type="entry name" value="Winged helix' DNA-binding domain"/>
    <property type="match status" value="1"/>
</dbReference>
<keyword evidence="2" id="KW-0805">Transcription regulation</keyword>
<dbReference type="NCBIfam" id="NF008722">
    <property type="entry name" value="PRK11716.1"/>
    <property type="match status" value="1"/>
</dbReference>
<reference evidence="6" key="1">
    <citation type="submission" date="2020-08" db="EMBL/GenBank/DDBJ databases">
        <title>Whole genome shotgun sequence of Actinocatenispora sera NBRC 101916.</title>
        <authorList>
            <person name="Komaki H."/>
            <person name="Tamura T."/>
        </authorList>
    </citation>
    <scope>NUCLEOTIDE SEQUENCE</scope>
    <source>
        <strain evidence="6">NBRC 101916</strain>
    </source>
</reference>
<dbReference type="Proteomes" id="UP000680750">
    <property type="component" value="Chromosome"/>
</dbReference>
<dbReference type="OrthoDB" id="3176554at2"/>
<proteinExistence type="inferred from homology"/>